<comment type="subcellular location">
    <subcellularLocation>
        <location evidence="1">Membrane</location>
        <topology evidence="1">Peripheral membrane protein</topology>
    </subcellularLocation>
</comment>
<evidence type="ECO:0000256" key="5">
    <source>
        <dbReference type="ARBA" id="ARBA00026121"/>
    </source>
</evidence>
<keyword evidence="4" id="KW-0472">Membrane</keyword>
<gene>
    <name evidence="10" type="ORF">FTUN_2708</name>
</gene>
<evidence type="ECO:0000313" key="11">
    <source>
        <dbReference type="Proteomes" id="UP000503447"/>
    </source>
</evidence>
<reference evidence="11" key="1">
    <citation type="submission" date="2020-05" db="EMBL/GenBank/DDBJ databases">
        <title>Frigoriglobus tundricola gen. nov., sp. nov., a psychrotolerant cellulolytic planctomycete of the family Gemmataceae with two divergent copies of 16S rRNA gene.</title>
        <authorList>
            <person name="Kulichevskaya I.S."/>
            <person name="Ivanova A.A."/>
            <person name="Naumoff D.G."/>
            <person name="Beletsky A.V."/>
            <person name="Rijpstra W.I.C."/>
            <person name="Sinninghe Damste J.S."/>
            <person name="Mardanov A.V."/>
            <person name="Ravin N.V."/>
            <person name="Dedysh S.N."/>
        </authorList>
    </citation>
    <scope>NUCLEOTIDE SEQUENCE [LARGE SCALE GENOMIC DNA]</scope>
    <source>
        <strain evidence="11">PL17</strain>
    </source>
</reference>
<feature type="domain" description="AMP-dependent synthetase/ligase" evidence="8">
    <location>
        <begin position="140"/>
        <end position="318"/>
    </location>
</feature>
<evidence type="ECO:0000256" key="7">
    <source>
        <dbReference type="ARBA" id="ARBA00042773"/>
    </source>
</evidence>
<evidence type="ECO:0000313" key="10">
    <source>
        <dbReference type="EMBL" id="QJW95169.1"/>
    </source>
</evidence>
<feature type="domain" description="AMP-binding enzyme C-terminal" evidence="9">
    <location>
        <begin position="377"/>
        <end position="459"/>
    </location>
</feature>
<dbReference type="Gene3D" id="3.30.300.30">
    <property type="match status" value="1"/>
</dbReference>
<dbReference type="PANTHER" id="PTHR43767:SF8">
    <property type="entry name" value="LONG-CHAIN-FATTY-ACID--COA LIGASE"/>
    <property type="match status" value="1"/>
</dbReference>
<proteinExistence type="predicted"/>
<dbReference type="InterPro" id="IPR045851">
    <property type="entry name" value="AMP-bd_C_sf"/>
</dbReference>
<dbReference type="InterPro" id="IPR020845">
    <property type="entry name" value="AMP-binding_CS"/>
</dbReference>
<dbReference type="PANTHER" id="PTHR43767">
    <property type="entry name" value="LONG-CHAIN-FATTY-ACID--COA LIGASE"/>
    <property type="match status" value="1"/>
</dbReference>
<evidence type="ECO:0000256" key="2">
    <source>
        <dbReference type="ARBA" id="ARBA00005005"/>
    </source>
</evidence>
<dbReference type="EC" id="6.2.1.3" evidence="5"/>
<evidence type="ECO:0000256" key="4">
    <source>
        <dbReference type="ARBA" id="ARBA00023136"/>
    </source>
</evidence>
<dbReference type="KEGG" id="ftj:FTUN_2708"/>
<dbReference type="PROSITE" id="PS00455">
    <property type="entry name" value="AMP_BINDING"/>
    <property type="match status" value="1"/>
</dbReference>
<dbReference type="CDD" id="cd04433">
    <property type="entry name" value="AFD_class_I"/>
    <property type="match status" value="1"/>
</dbReference>
<evidence type="ECO:0000259" key="9">
    <source>
        <dbReference type="Pfam" id="PF13193"/>
    </source>
</evidence>
<dbReference type="InterPro" id="IPR042099">
    <property type="entry name" value="ANL_N_sf"/>
</dbReference>
<dbReference type="GO" id="GO:0004467">
    <property type="term" value="F:long-chain fatty acid-CoA ligase activity"/>
    <property type="evidence" value="ECO:0007669"/>
    <property type="project" value="UniProtKB-EC"/>
</dbReference>
<dbReference type="InterPro" id="IPR050237">
    <property type="entry name" value="ATP-dep_AMP-bd_enzyme"/>
</dbReference>
<dbReference type="SUPFAM" id="SSF56801">
    <property type="entry name" value="Acetyl-CoA synthetase-like"/>
    <property type="match status" value="1"/>
</dbReference>
<accession>A0A6M5YM35</accession>
<dbReference type="EMBL" id="CP053452">
    <property type="protein sequence ID" value="QJW95169.1"/>
    <property type="molecule type" value="Genomic_DNA"/>
</dbReference>
<dbReference type="AlphaFoldDB" id="A0A6M5YM35"/>
<dbReference type="Gene3D" id="3.40.50.12780">
    <property type="entry name" value="N-terminal domain of ligase-like"/>
    <property type="match status" value="1"/>
</dbReference>
<evidence type="ECO:0000259" key="8">
    <source>
        <dbReference type="Pfam" id="PF00501"/>
    </source>
</evidence>
<keyword evidence="11" id="KW-1185">Reference proteome</keyword>
<evidence type="ECO:0000256" key="1">
    <source>
        <dbReference type="ARBA" id="ARBA00004170"/>
    </source>
</evidence>
<dbReference type="InterPro" id="IPR025110">
    <property type="entry name" value="AMP-bd_C"/>
</dbReference>
<evidence type="ECO:0000256" key="6">
    <source>
        <dbReference type="ARBA" id="ARBA00039545"/>
    </source>
</evidence>
<dbReference type="Proteomes" id="UP000503447">
    <property type="component" value="Chromosome"/>
</dbReference>
<dbReference type="Pfam" id="PF00501">
    <property type="entry name" value="AMP-binding"/>
    <property type="match status" value="1"/>
</dbReference>
<comment type="pathway">
    <text evidence="2">Lipid metabolism; fatty acid beta-oxidation.</text>
</comment>
<dbReference type="Pfam" id="PF13193">
    <property type="entry name" value="AMP-binding_C"/>
    <property type="match status" value="1"/>
</dbReference>
<protein>
    <recommendedName>
        <fullName evidence="6">Long-chain-fatty-acid--CoA ligase</fullName>
        <ecNumber evidence="5">6.2.1.3</ecNumber>
    </recommendedName>
    <alternativeName>
        <fullName evidence="7">Long-chain acyl-CoA synthetase</fullName>
    </alternativeName>
</protein>
<keyword evidence="3" id="KW-0436">Ligase</keyword>
<name>A0A6M5YM35_9BACT</name>
<dbReference type="GO" id="GO:0016020">
    <property type="term" value="C:membrane"/>
    <property type="evidence" value="ECO:0007669"/>
    <property type="project" value="UniProtKB-SubCell"/>
</dbReference>
<evidence type="ECO:0000256" key="3">
    <source>
        <dbReference type="ARBA" id="ARBA00022598"/>
    </source>
</evidence>
<sequence>MKTPCNSHPSLRDAIVGSGVPPGDLIGAEHRTALGALLGGTAIASGVEELHGGSVLIAATDPFVAALALIELDGLARRVTLYPPDLALEHLPYVIRSAEVDALVSDGRALGGAPIGGVRHVVCAPALVPRVRAAHDRRATEWVLLTSGTTGRPKMVLHTLASLTGAIGASASRTEVIWGTFYDIRRYGGLQIYLRAVLAGASLVIPGPQEGAGDFLRRAGAAGVTHISGTPSHWRRALMSPEAARIAPRYIRLSGEIADQSVLNSLRAFYPGAEISHAFATTEAGVAFDVRDGLAGVPAGVLTGTAGVELKVVDATLRVRSGRTAERYLGENPPALKDAEGFVDTGDVLDLRDGRYHFQGRRDGVINVGGLKVYPEEVEAVLNRHPRVRLSLVKTKKSPITGALVVADVVLKEPPATGDEPARELERTIKQFCRESLAPHKVPAAIRFVPMLAISETGKLVRRHE</sequence>
<dbReference type="InterPro" id="IPR000873">
    <property type="entry name" value="AMP-dep_synth/lig_dom"/>
</dbReference>
<dbReference type="RefSeq" id="WP_171471015.1">
    <property type="nucleotide sequence ID" value="NZ_CP053452.2"/>
</dbReference>
<organism evidence="10 11">
    <name type="scientific">Frigoriglobus tundricola</name>
    <dbReference type="NCBI Taxonomy" id="2774151"/>
    <lineage>
        <taxon>Bacteria</taxon>
        <taxon>Pseudomonadati</taxon>
        <taxon>Planctomycetota</taxon>
        <taxon>Planctomycetia</taxon>
        <taxon>Gemmatales</taxon>
        <taxon>Gemmataceae</taxon>
        <taxon>Frigoriglobus</taxon>
    </lineage>
</organism>